<name>A0A9W8HZS9_9FUNG</name>
<dbReference type="EMBL" id="JANBUO010000119">
    <property type="protein sequence ID" value="KAJ2807310.1"/>
    <property type="molecule type" value="Genomic_DNA"/>
</dbReference>
<dbReference type="Proteomes" id="UP001140094">
    <property type="component" value="Unassembled WGS sequence"/>
</dbReference>
<gene>
    <name evidence="3" type="ORF">H4R20_001336</name>
</gene>
<feature type="region of interest" description="Disordered" evidence="1">
    <location>
        <begin position="126"/>
        <end position="154"/>
    </location>
</feature>
<organism evidence="3 4">
    <name type="scientific">Coemansia guatemalensis</name>
    <dbReference type="NCBI Taxonomy" id="2761395"/>
    <lineage>
        <taxon>Eukaryota</taxon>
        <taxon>Fungi</taxon>
        <taxon>Fungi incertae sedis</taxon>
        <taxon>Zoopagomycota</taxon>
        <taxon>Kickxellomycotina</taxon>
        <taxon>Kickxellomycetes</taxon>
        <taxon>Kickxellales</taxon>
        <taxon>Kickxellaceae</taxon>
        <taxon>Coemansia</taxon>
    </lineage>
</organism>
<evidence type="ECO:0000313" key="3">
    <source>
        <dbReference type="EMBL" id="KAJ2807310.1"/>
    </source>
</evidence>
<evidence type="ECO:0000256" key="1">
    <source>
        <dbReference type="SAM" id="MobiDB-lite"/>
    </source>
</evidence>
<comment type="caution">
    <text evidence="3">The sequence shown here is derived from an EMBL/GenBank/DDBJ whole genome shotgun (WGS) entry which is preliminary data.</text>
</comment>
<reference evidence="3" key="1">
    <citation type="submission" date="2022-07" db="EMBL/GenBank/DDBJ databases">
        <title>Phylogenomic reconstructions and comparative analyses of Kickxellomycotina fungi.</title>
        <authorList>
            <person name="Reynolds N.K."/>
            <person name="Stajich J.E."/>
            <person name="Barry K."/>
            <person name="Grigoriev I.V."/>
            <person name="Crous P."/>
            <person name="Smith M.E."/>
        </authorList>
    </citation>
    <scope>NUCLEOTIDE SEQUENCE</scope>
    <source>
        <strain evidence="3">NRRL 1565</strain>
    </source>
</reference>
<sequence>MKSFSTLSAIAAFLASTSAARMLLPEEIDRSVADMKDQRNAQCGVFRPGSLEYNQCMAHWTDRVLQCYPGDEQRLTPRQEADRMAEEGQANGFRNEVNRLSVPNQGQMQPQQQAHYVVGGNSVQTNQRMAQQQQPQIQQQQQQQQQGDEQRMVAESPEHLQMGGAKGAVARTTIHGPRPFARQETETAVVAGIPVITPSTTPAAAAAATHVATAVQSVVEDEEEEEAEAPAATTVVAAGTAPSTKKQATVVAAAPVAAVPVAAAPVAAAPATSASTAAVAATAIPANGTAVVAAEPATTVSAAASPAQVKSIVVPAQAPKTLAPKAAVEVAETASVAAAPAVLSAAETATVAEDSEEANVPATAAAATATATATAVATVSASQESVSEPAAAAAAAAAAVATTAEQITAAETPEDHLATVVAAQINAVPQQHTAQHAVKVVSVIASGVSNAAEDVASGASSVAVTDIADAIPKAAQVATATVTAQGSALPTVQSIKMTTVGKAVVPFDVNLFGTEGAPFIGLASETAAVVQSAASPATVIPVTATAISAEVDPLTLPPPVAAAATAVVGAEAPVEEASQAAPESIEAIPASSSNGVVVETVTFASDNSSPAAAIRSEASANETNIHVASVTVEAVPTPDSAFVGSTSPVLAESVTSVKSHQQQSGNQMRALNPTHTVLSAQDAARALGIVNANEAASKIAHAGMKNKLSESTNAAASNKQIMSAAIVIPALVGLFF</sequence>
<accession>A0A9W8HZS9</accession>
<feature type="chain" id="PRO_5040733605" evidence="2">
    <location>
        <begin position="20"/>
        <end position="736"/>
    </location>
</feature>
<dbReference type="AlphaFoldDB" id="A0A9W8HZS9"/>
<evidence type="ECO:0000313" key="4">
    <source>
        <dbReference type="Proteomes" id="UP001140094"/>
    </source>
</evidence>
<evidence type="ECO:0000256" key="2">
    <source>
        <dbReference type="SAM" id="SignalP"/>
    </source>
</evidence>
<protein>
    <submittedName>
        <fullName evidence="3">Uncharacterized protein</fullName>
    </submittedName>
</protein>
<keyword evidence="4" id="KW-1185">Reference proteome</keyword>
<keyword evidence="2" id="KW-0732">Signal</keyword>
<dbReference type="OrthoDB" id="5580667at2759"/>
<feature type="compositionally biased region" description="Low complexity" evidence="1">
    <location>
        <begin position="126"/>
        <end position="147"/>
    </location>
</feature>
<feature type="signal peptide" evidence="2">
    <location>
        <begin position="1"/>
        <end position="19"/>
    </location>
</feature>
<proteinExistence type="predicted"/>